<dbReference type="SMART" id="SM01134">
    <property type="entry name" value="DeoRC"/>
    <property type="match status" value="1"/>
</dbReference>
<dbReference type="AlphaFoldDB" id="A0A2R4CG70"/>
<evidence type="ECO:0000256" key="1">
    <source>
        <dbReference type="ARBA" id="ARBA00022491"/>
    </source>
</evidence>
<dbReference type="SMART" id="SM00420">
    <property type="entry name" value="HTH_DEOR"/>
    <property type="match status" value="1"/>
</dbReference>
<dbReference type="InterPro" id="IPR018356">
    <property type="entry name" value="Tscrpt_reg_HTH_DeoR_CS"/>
</dbReference>
<dbReference type="Gene3D" id="3.40.50.1360">
    <property type="match status" value="1"/>
</dbReference>
<dbReference type="SUPFAM" id="SSF100950">
    <property type="entry name" value="NagB/RpiA/CoA transferase-like"/>
    <property type="match status" value="1"/>
</dbReference>
<evidence type="ECO:0000256" key="3">
    <source>
        <dbReference type="ARBA" id="ARBA00023125"/>
    </source>
</evidence>
<dbReference type="PANTHER" id="PTHR30363">
    <property type="entry name" value="HTH-TYPE TRANSCRIPTIONAL REGULATOR SRLR-RELATED"/>
    <property type="match status" value="1"/>
</dbReference>
<keyword evidence="1" id="KW-0678">Repressor</keyword>
<dbReference type="InterPro" id="IPR036390">
    <property type="entry name" value="WH_DNA-bd_sf"/>
</dbReference>
<accession>A0A2R4CG70</accession>
<dbReference type="GO" id="GO:0003677">
    <property type="term" value="F:DNA binding"/>
    <property type="evidence" value="ECO:0007669"/>
    <property type="project" value="UniProtKB-KW"/>
</dbReference>
<sequence>MTPRHRRLLDHIRQHGDTSVEELARILGVTTQTIRRDIRELEDERLLARYHGGVSIPSTVENIDYDQRRVMDSDAKRRIGQLAAAQVENDRSLIINIGTTTEEVSKALLRHRGLRVVTNNLNVASILSNCDDAEVIVAGGVVRKRDRGIVGEATIDFMRQFKVDIGIIGVSGIEADGTLLDYDYREVRVTQTIMEQSRQVWLVADHTKFGRHALVRLGSIAQVDKFFTDLPVPAEAAEAFEKAGVEVVVAGAEPAS</sequence>
<dbReference type="InterPro" id="IPR036388">
    <property type="entry name" value="WH-like_DNA-bd_sf"/>
</dbReference>
<dbReference type="Proteomes" id="UP000240505">
    <property type="component" value="Chromosome"/>
</dbReference>
<evidence type="ECO:0000313" key="7">
    <source>
        <dbReference type="Proteomes" id="UP000240505"/>
    </source>
</evidence>
<dbReference type="PANTHER" id="PTHR30363:SF4">
    <property type="entry name" value="GLYCEROL-3-PHOSPHATE REGULON REPRESSOR"/>
    <property type="match status" value="1"/>
</dbReference>
<name>A0A2R4CG70_9BURK</name>
<reference evidence="6 7" key="1">
    <citation type="submission" date="2018-03" db="EMBL/GenBank/DDBJ databases">
        <title>Massilia armeniaca sp. nov., isolated from desert soil.</title>
        <authorList>
            <person name="Huang H."/>
            <person name="Ren M."/>
        </authorList>
    </citation>
    <scope>NUCLEOTIDE SEQUENCE [LARGE SCALE GENOMIC DNA]</scope>
    <source>
        <strain evidence="6 7">ZMN-3</strain>
    </source>
</reference>
<evidence type="ECO:0000259" key="5">
    <source>
        <dbReference type="PROSITE" id="PS51000"/>
    </source>
</evidence>
<dbReference type="RefSeq" id="WP_107143796.1">
    <property type="nucleotide sequence ID" value="NZ_CP028324.1"/>
</dbReference>
<feature type="domain" description="HTH deoR-type" evidence="5">
    <location>
        <begin position="1"/>
        <end position="56"/>
    </location>
</feature>
<dbReference type="InterPro" id="IPR037171">
    <property type="entry name" value="NagB/RpiA_transferase-like"/>
</dbReference>
<keyword evidence="7" id="KW-1185">Reference proteome</keyword>
<evidence type="ECO:0000256" key="4">
    <source>
        <dbReference type="ARBA" id="ARBA00023163"/>
    </source>
</evidence>
<dbReference type="Pfam" id="PF00455">
    <property type="entry name" value="DeoRC"/>
    <property type="match status" value="1"/>
</dbReference>
<dbReference type="SUPFAM" id="SSF46785">
    <property type="entry name" value="Winged helix' DNA-binding domain"/>
    <property type="match status" value="1"/>
</dbReference>
<dbReference type="PRINTS" id="PR00037">
    <property type="entry name" value="HTHLACR"/>
</dbReference>
<dbReference type="GO" id="GO:0003700">
    <property type="term" value="F:DNA-binding transcription factor activity"/>
    <property type="evidence" value="ECO:0007669"/>
    <property type="project" value="InterPro"/>
</dbReference>
<dbReference type="OrthoDB" id="9814815at2"/>
<dbReference type="Gene3D" id="1.10.10.10">
    <property type="entry name" value="Winged helix-like DNA-binding domain superfamily/Winged helix DNA-binding domain"/>
    <property type="match status" value="1"/>
</dbReference>
<proteinExistence type="predicted"/>
<dbReference type="InterPro" id="IPR014036">
    <property type="entry name" value="DeoR-like_C"/>
</dbReference>
<evidence type="ECO:0000256" key="2">
    <source>
        <dbReference type="ARBA" id="ARBA00023015"/>
    </source>
</evidence>
<dbReference type="EMBL" id="CP028324">
    <property type="protein sequence ID" value="AVR98460.1"/>
    <property type="molecule type" value="Genomic_DNA"/>
</dbReference>
<dbReference type="KEGG" id="masz:C9I28_24580"/>
<dbReference type="InterPro" id="IPR050313">
    <property type="entry name" value="Carb_Metab_HTH_regulators"/>
</dbReference>
<evidence type="ECO:0000313" key="6">
    <source>
        <dbReference type="EMBL" id="AVR98460.1"/>
    </source>
</evidence>
<dbReference type="Pfam" id="PF08220">
    <property type="entry name" value="HTH_DeoR"/>
    <property type="match status" value="1"/>
</dbReference>
<dbReference type="PROSITE" id="PS51000">
    <property type="entry name" value="HTH_DEOR_2"/>
    <property type="match status" value="1"/>
</dbReference>
<keyword evidence="2" id="KW-0805">Transcription regulation</keyword>
<keyword evidence="4" id="KW-0804">Transcription</keyword>
<keyword evidence="3" id="KW-0238">DNA-binding</keyword>
<organism evidence="6 7">
    <name type="scientific">Pseudoduganella armeniaca</name>
    <dbReference type="NCBI Taxonomy" id="2072590"/>
    <lineage>
        <taxon>Bacteria</taxon>
        <taxon>Pseudomonadati</taxon>
        <taxon>Pseudomonadota</taxon>
        <taxon>Betaproteobacteria</taxon>
        <taxon>Burkholderiales</taxon>
        <taxon>Oxalobacteraceae</taxon>
        <taxon>Telluria group</taxon>
        <taxon>Pseudoduganella</taxon>
    </lineage>
</organism>
<protein>
    <submittedName>
        <fullName evidence="6">DeoR family transcriptional regulator</fullName>
    </submittedName>
</protein>
<dbReference type="PROSITE" id="PS00894">
    <property type="entry name" value="HTH_DEOR_1"/>
    <property type="match status" value="1"/>
</dbReference>
<dbReference type="InterPro" id="IPR001034">
    <property type="entry name" value="DeoR_HTH"/>
</dbReference>
<gene>
    <name evidence="6" type="ORF">C9I28_24580</name>
</gene>